<name>A0A016W3G6_9BILA</name>
<comment type="caution">
    <text evidence="1">The sequence shown here is derived from an EMBL/GenBank/DDBJ whole genome shotgun (WGS) entry which is preliminary data.</text>
</comment>
<dbReference type="AlphaFoldDB" id="A0A016W3G6"/>
<dbReference type="Proteomes" id="UP000024635">
    <property type="component" value="Unassembled WGS sequence"/>
</dbReference>
<proteinExistence type="predicted"/>
<evidence type="ECO:0000313" key="1">
    <source>
        <dbReference type="EMBL" id="EYC33842.1"/>
    </source>
</evidence>
<sequence>MLNADIFGEVCLATSQTSLATSQANEAHQMYHQTRSPVKCIAKQTSSNVSPPKTCHFPEAKILGVQLRFGSQCICLYAKFLGVAMKENALLKHGRPECCFGLVELGICRRTALPFCGLSPVDRTDNPTQPRKMLTVRSFTVKCVENWGNSTMLPKDAEIRNICSPEEQASLKALFIVRRSLIPSDNK</sequence>
<accession>A0A016W3G6</accession>
<protein>
    <submittedName>
        <fullName evidence="1">Uncharacterized protein</fullName>
    </submittedName>
</protein>
<gene>
    <name evidence="1" type="primary">Acey_s0001.g12</name>
    <name evidence="1" type="ORF">Y032_0001g12</name>
</gene>
<keyword evidence="2" id="KW-1185">Reference proteome</keyword>
<evidence type="ECO:0000313" key="2">
    <source>
        <dbReference type="Proteomes" id="UP000024635"/>
    </source>
</evidence>
<reference evidence="2" key="1">
    <citation type="journal article" date="2015" name="Nat. Genet.">
        <title>The genome and transcriptome of the zoonotic hookworm Ancylostoma ceylanicum identify infection-specific gene families.</title>
        <authorList>
            <person name="Schwarz E.M."/>
            <person name="Hu Y."/>
            <person name="Antoshechkin I."/>
            <person name="Miller M.M."/>
            <person name="Sternberg P.W."/>
            <person name="Aroian R.V."/>
        </authorList>
    </citation>
    <scope>NUCLEOTIDE SEQUENCE</scope>
    <source>
        <strain evidence="2">HY135</strain>
    </source>
</reference>
<organism evidence="1 2">
    <name type="scientific">Ancylostoma ceylanicum</name>
    <dbReference type="NCBI Taxonomy" id="53326"/>
    <lineage>
        <taxon>Eukaryota</taxon>
        <taxon>Metazoa</taxon>
        <taxon>Ecdysozoa</taxon>
        <taxon>Nematoda</taxon>
        <taxon>Chromadorea</taxon>
        <taxon>Rhabditida</taxon>
        <taxon>Rhabditina</taxon>
        <taxon>Rhabditomorpha</taxon>
        <taxon>Strongyloidea</taxon>
        <taxon>Ancylostomatidae</taxon>
        <taxon>Ancylostomatinae</taxon>
        <taxon>Ancylostoma</taxon>
    </lineage>
</organism>
<dbReference type="EMBL" id="JARK01001337">
    <property type="protein sequence ID" value="EYC33842.1"/>
    <property type="molecule type" value="Genomic_DNA"/>
</dbReference>